<dbReference type="InterPro" id="IPR008972">
    <property type="entry name" value="Cupredoxin"/>
</dbReference>
<feature type="compositionally biased region" description="Basic and acidic residues" evidence="13">
    <location>
        <begin position="26"/>
        <end position="51"/>
    </location>
</feature>
<evidence type="ECO:0000256" key="9">
    <source>
        <dbReference type="ARBA" id="ARBA00023002"/>
    </source>
</evidence>
<dbReference type="PANTHER" id="PTHR11709:SF394">
    <property type="entry name" value="FI03373P-RELATED"/>
    <property type="match status" value="1"/>
</dbReference>
<feature type="compositionally biased region" description="Polar residues" evidence="13">
    <location>
        <begin position="52"/>
        <end position="62"/>
    </location>
</feature>
<dbReference type="CDD" id="cd13860">
    <property type="entry name" value="CuRO_1_2dMco_1"/>
    <property type="match status" value="1"/>
</dbReference>
<proteinExistence type="inferred from homology"/>
<feature type="domain" description="Plastocyanin-like" evidence="16">
    <location>
        <begin position="70"/>
        <end position="184"/>
    </location>
</feature>
<comment type="cofactor">
    <cofactor evidence="2 12">
        <name>Cu(2+)</name>
        <dbReference type="ChEBI" id="CHEBI:29036"/>
    </cofactor>
</comment>
<dbReference type="CDD" id="cd04202">
    <property type="entry name" value="CuRO_D2_2dMcoN_like"/>
    <property type="match status" value="2"/>
</dbReference>
<dbReference type="EC" id="1.7.2.1" evidence="5"/>
<evidence type="ECO:0000256" key="7">
    <source>
        <dbReference type="ARBA" id="ARBA00022723"/>
    </source>
</evidence>
<evidence type="ECO:0000313" key="17">
    <source>
        <dbReference type="EMBL" id="QAT66162.1"/>
    </source>
</evidence>
<feature type="signal peptide" evidence="14">
    <location>
        <begin position="1"/>
        <end position="20"/>
    </location>
</feature>
<dbReference type="InterPro" id="IPR011707">
    <property type="entry name" value="Cu-oxidase-like_N"/>
</dbReference>
<comment type="catalytic activity">
    <reaction evidence="11">
        <text>nitric oxide + Fe(III)-[cytochrome c] + H2O = Fe(II)-[cytochrome c] + nitrite + 2 H(+)</text>
        <dbReference type="Rhea" id="RHEA:15233"/>
        <dbReference type="Rhea" id="RHEA-COMP:10350"/>
        <dbReference type="Rhea" id="RHEA-COMP:14399"/>
        <dbReference type="ChEBI" id="CHEBI:15377"/>
        <dbReference type="ChEBI" id="CHEBI:15378"/>
        <dbReference type="ChEBI" id="CHEBI:16301"/>
        <dbReference type="ChEBI" id="CHEBI:16480"/>
        <dbReference type="ChEBI" id="CHEBI:29033"/>
        <dbReference type="ChEBI" id="CHEBI:29034"/>
        <dbReference type="EC" id="1.7.2.1"/>
    </reaction>
</comment>
<dbReference type="Proteomes" id="UP000288675">
    <property type="component" value="Chromosome"/>
</dbReference>
<evidence type="ECO:0000256" key="11">
    <source>
        <dbReference type="ARBA" id="ARBA00049340"/>
    </source>
</evidence>
<dbReference type="PROSITE" id="PS00080">
    <property type="entry name" value="MULTICOPPER_OXIDASE2"/>
    <property type="match status" value="1"/>
</dbReference>
<dbReference type="SUPFAM" id="SSF49503">
    <property type="entry name" value="Cupredoxins"/>
    <property type="match status" value="3"/>
</dbReference>
<dbReference type="AlphaFoldDB" id="A0AAJ4D3Q0"/>
<evidence type="ECO:0000256" key="12">
    <source>
        <dbReference type="PIRSR" id="PIRSR601287-1"/>
    </source>
</evidence>
<dbReference type="EMBL" id="CP035232">
    <property type="protein sequence ID" value="QAT66162.1"/>
    <property type="molecule type" value="Genomic_DNA"/>
</dbReference>
<evidence type="ECO:0000256" key="4">
    <source>
        <dbReference type="ARBA" id="ARBA00011233"/>
    </source>
</evidence>
<evidence type="ECO:0000256" key="5">
    <source>
        <dbReference type="ARBA" id="ARBA00011882"/>
    </source>
</evidence>
<dbReference type="PANTHER" id="PTHR11709">
    <property type="entry name" value="MULTI-COPPER OXIDASE"/>
    <property type="match status" value="1"/>
</dbReference>
<evidence type="ECO:0000256" key="6">
    <source>
        <dbReference type="ARBA" id="ARBA00017290"/>
    </source>
</evidence>
<dbReference type="GeneID" id="82854072"/>
<dbReference type="KEGG" id="bgy:BGLY_3069"/>
<evidence type="ECO:0000256" key="14">
    <source>
        <dbReference type="SAM" id="SignalP"/>
    </source>
</evidence>
<gene>
    <name evidence="17" type="ORF">EQZ20_15460</name>
</gene>
<feature type="binding site" description="type 1 copper site" evidence="12">
    <location>
        <position position="121"/>
    </location>
    <ligand>
        <name>Cu cation</name>
        <dbReference type="ChEBI" id="CHEBI:23378"/>
        <label>1</label>
    </ligand>
</feature>
<dbReference type="GO" id="GO:0050421">
    <property type="term" value="F:nitrite reductase (NO-forming) activity"/>
    <property type="evidence" value="ECO:0007669"/>
    <property type="project" value="UniProtKB-EC"/>
</dbReference>
<comment type="similarity">
    <text evidence="3">Belongs to the multicopper oxidase family.</text>
</comment>
<dbReference type="Pfam" id="PF07731">
    <property type="entry name" value="Cu-oxidase_2"/>
    <property type="match status" value="2"/>
</dbReference>
<dbReference type="PROSITE" id="PS00079">
    <property type="entry name" value="MULTICOPPER_OXIDASE1"/>
    <property type="match status" value="1"/>
</dbReference>
<keyword evidence="7 12" id="KW-0479">Metal-binding</keyword>
<evidence type="ECO:0000259" key="16">
    <source>
        <dbReference type="Pfam" id="PF07732"/>
    </source>
</evidence>
<evidence type="ECO:0000259" key="15">
    <source>
        <dbReference type="Pfam" id="PF07731"/>
    </source>
</evidence>
<comment type="subunit">
    <text evidence="4">Homotrimer.</text>
</comment>
<feature type="region of interest" description="Disordered" evidence="13">
    <location>
        <begin position="26"/>
        <end position="62"/>
    </location>
</feature>
<dbReference type="InterPro" id="IPR045087">
    <property type="entry name" value="Cu-oxidase_fam"/>
</dbReference>
<evidence type="ECO:0000313" key="18">
    <source>
        <dbReference type="Proteomes" id="UP000288675"/>
    </source>
</evidence>
<accession>A0AAJ4D3Q0</accession>
<keyword evidence="10 12" id="KW-0186">Copper</keyword>
<feature type="domain" description="Plastocyanin-like" evidence="15">
    <location>
        <begin position="398"/>
        <end position="511"/>
    </location>
</feature>
<dbReference type="GO" id="GO:0005507">
    <property type="term" value="F:copper ion binding"/>
    <property type="evidence" value="ECO:0007669"/>
    <property type="project" value="InterPro"/>
</dbReference>
<dbReference type="Pfam" id="PF07732">
    <property type="entry name" value="Cu-oxidase_3"/>
    <property type="match status" value="1"/>
</dbReference>
<feature type="chain" id="PRO_5042606878" description="Copper-containing nitrite reductase" evidence="14">
    <location>
        <begin position="21"/>
        <end position="530"/>
    </location>
</feature>
<evidence type="ECO:0000256" key="13">
    <source>
        <dbReference type="SAM" id="MobiDB-lite"/>
    </source>
</evidence>
<reference evidence="17 18" key="1">
    <citation type="submission" date="2019-01" db="EMBL/GenBank/DDBJ databases">
        <title>Genome sequence of Bacillus glycinifermentans SRCM103574.</title>
        <authorList>
            <person name="Kong H.-J."/>
            <person name="Jeong S.-Y."/>
            <person name="Jeong D.-Y."/>
        </authorList>
    </citation>
    <scope>NUCLEOTIDE SEQUENCE [LARGE SCALE GENOMIC DNA]</scope>
    <source>
        <strain evidence="17 18">SRCM103574</strain>
    </source>
</reference>
<dbReference type="InterPro" id="IPR002355">
    <property type="entry name" value="Cu_oxidase_Cu_BS"/>
</dbReference>
<comment type="cofactor">
    <cofactor evidence="1 12">
        <name>Cu(+)</name>
        <dbReference type="ChEBI" id="CHEBI:49552"/>
    </cofactor>
</comment>
<evidence type="ECO:0000256" key="3">
    <source>
        <dbReference type="ARBA" id="ARBA00010609"/>
    </source>
</evidence>
<evidence type="ECO:0000256" key="2">
    <source>
        <dbReference type="ARBA" id="ARBA00001973"/>
    </source>
</evidence>
<feature type="domain" description="Plastocyanin-like" evidence="15">
    <location>
        <begin position="241"/>
        <end position="345"/>
    </location>
</feature>
<dbReference type="PRINTS" id="PR00695">
    <property type="entry name" value="CUNO2RDTASE"/>
</dbReference>
<dbReference type="RefSeq" id="WP_046131578.1">
    <property type="nucleotide sequence ID" value="NZ_CP035232.1"/>
</dbReference>
<keyword evidence="14" id="KW-0732">Signal</keyword>
<feature type="binding site" description="type 1 copper site" evidence="12">
    <location>
        <position position="161"/>
    </location>
    <ligand>
        <name>Cu cation</name>
        <dbReference type="ChEBI" id="CHEBI:23378"/>
        <label>1</label>
    </ligand>
</feature>
<name>A0AAJ4D3Q0_9BACI</name>
<keyword evidence="9" id="KW-0560">Oxidoreductase</keyword>
<dbReference type="InterPro" id="IPR033138">
    <property type="entry name" value="Cu_oxidase_CS"/>
</dbReference>
<evidence type="ECO:0000256" key="1">
    <source>
        <dbReference type="ARBA" id="ARBA00001960"/>
    </source>
</evidence>
<evidence type="ECO:0000256" key="8">
    <source>
        <dbReference type="ARBA" id="ARBA00022737"/>
    </source>
</evidence>
<dbReference type="PROSITE" id="PS51257">
    <property type="entry name" value="PROKAR_LIPOPROTEIN"/>
    <property type="match status" value="1"/>
</dbReference>
<sequence>MKKKIILFFFISLFVFILGACSNTKNKSETDHSKVNTEMKEEKPVSAERSIKPTSNTEQISQNEITITAQEREHTLTKGKKVTVWTFNGSVPGPEIRVQEGENVKIKLKNELPEPVTIHWHGLPISNHMDGIPGVTMNAVQPGKSFTYEFKATVPGTYWYHSHQNSVEQLDKGLYGSLIVEKKNDDKKYDEDYTLVLDEWMSSGMDMGSQSNQMSDMDHGEMTMNSGEDDNSDHSTGMKHDMSMYDIFTINGKSGNDISPLKVKKGDKVRLRLINAGFMSHKIHLHGHDFKVISTDGLELNDPGVIKDKLLPIAPGERYDIEFTANNPGKWNLECHGEMKGTKGMKALIQYEGFSGKDIDQPNEKETLPTIDLTSYGKKSKQEFTLDQSYDLEYTMNLNTISEKNELKYTINGKTFPDTKNLAVKNGDLVKVKMFNRSKNDDHPMHLHGHFFQVLSKNGTPIQGSPIIKDSINLKPGDEYVVAFKADNPGNWMFHCHDLHHASAGMVTEVKYKGFKSDFTSDPNADNKPE</sequence>
<protein>
    <recommendedName>
        <fullName evidence="6">Copper-containing nitrite reductase</fullName>
        <ecNumber evidence="5">1.7.2.1</ecNumber>
    </recommendedName>
</protein>
<dbReference type="InterPro" id="IPR011706">
    <property type="entry name" value="Cu-oxidase_C"/>
</dbReference>
<feature type="binding site" description="type 1 copper site" evidence="12">
    <location>
        <position position="336"/>
    </location>
    <ligand>
        <name>Cu cation</name>
        <dbReference type="ChEBI" id="CHEBI:23378"/>
        <label>1</label>
    </ligand>
</feature>
<keyword evidence="8" id="KW-0677">Repeat</keyword>
<organism evidence="17 18">
    <name type="scientific">Bacillus glycinifermentans</name>
    <dbReference type="NCBI Taxonomy" id="1664069"/>
    <lineage>
        <taxon>Bacteria</taxon>
        <taxon>Bacillati</taxon>
        <taxon>Bacillota</taxon>
        <taxon>Bacilli</taxon>
        <taxon>Bacillales</taxon>
        <taxon>Bacillaceae</taxon>
        <taxon>Bacillus</taxon>
    </lineage>
</organism>
<dbReference type="Gene3D" id="2.60.40.420">
    <property type="entry name" value="Cupredoxins - blue copper proteins"/>
    <property type="match status" value="2"/>
</dbReference>
<evidence type="ECO:0000256" key="10">
    <source>
        <dbReference type="ARBA" id="ARBA00023008"/>
    </source>
</evidence>
<dbReference type="InterPro" id="IPR001287">
    <property type="entry name" value="NO2-reductase_Cu"/>
</dbReference>